<reference evidence="1 2" key="2">
    <citation type="submission" date="2019-04" db="EMBL/GenBank/DDBJ databases">
        <title>The genome sequence of big-headed turtle.</title>
        <authorList>
            <person name="Gong S."/>
        </authorList>
    </citation>
    <scope>NUCLEOTIDE SEQUENCE [LARGE SCALE GENOMIC DNA]</scope>
    <source>
        <strain evidence="1">DO16091913</strain>
        <tissue evidence="1">Muscle</tissue>
    </source>
</reference>
<evidence type="ECO:0000313" key="2">
    <source>
        <dbReference type="Proteomes" id="UP000297703"/>
    </source>
</evidence>
<reference evidence="1 2" key="1">
    <citation type="submission" date="2019-04" db="EMBL/GenBank/DDBJ databases">
        <title>Draft genome of the big-headed turtle Platysternon megacephalum.</title>
        <authorList>
            <person name="Gong S."/>
        </authorList>
    </citation>
    <scope>NUCLEOTIDE SEQUENCE [LARGE SCALE GENOMIC DNA]</scope>
    <source>
        <strain evidence="1">DO16091913</strain>
        <tissue evidence="1">Muscle</tissue>
    </source>
</reference>
<comment type="caution">
    <text evidence="1">The sequence shown here is derived from an EMBL/GenBank/DDBJ whole genome shotgun (WGS) entry which is preliminary data.</text>
</comment>
<dbReference type="AlphaFoldDB" id="A0A4D9ESG2"/>
<protein>
    <submittedName>
        <fullName evidence="1">Histone H1C-like</fullName>
    </submittedName>
</protein>
<name>A0A4D9ESG2_9SAUR</name>
<accession>A0A4D9ESG2</accession>
<proteinExistence type="predicted"/>
<dbReference type="EMBL" id="QXTE01000036">
    <property type="protein sequence ID" value="TFK11143.1"/>
    <property type="molecule type" value="Genomic_DNA"/>
</dbReference>
<dbReference type="Proteomes" id="UP000297703">
    <property type="component" value="Unassembled WGS sequence"/>
</dbReference>
<gene>
    <name evidence="1" type="ORF">DR999_PMT05742</name>
</gene>
<evidence type="ECO:0000313" key="1">
    <source>
        <dbReference type="EMBL" id="TFK11143.1"/>
    </source>
</evidence>
<organism evidence="1 2">
    <name type="scientific">Platysternon megacephalum</name>
    <name type="common">big-headed turtle</name>
    <dbReference type="NCBI Taxonomy" id="55544"/>
    <lineage>
        <taxon>Eukaryota</taxon>
        <taxon>Metazoa</taxon>
        <taxon>Chordata</taxon>
        <taxon>Craniata</taxon>
        <taxon>Vertebrata</taxon>
        <taxon>Euteleostomi</taxon>
        <taxon>Archelosauria</taxon>
        <taxon>Testudinata</taxon>
        <taxon>Testudines</taxon>
        <taxon>Cryptodira</taxon>
        <taxon>Durocryptodira</taxon>
        <taxon>Testudinoidea</taxon>
        <taxon>Platysternidae</taxon>
        <taxon>Platysternon</taxon>
    </lineage>
</organism>
<sequence>MPYFAPLRTGKTQPRSSGFLLPKCQLLLLNFCPTGPGCRYRCWYYAARPCAGACSSSEVLALPGGTEKKKISAHNGESACLETECGEAQWNCLPLPVEGSHRRRISEVGRSLHGSTICHYTVH</sequence>
<keyword evidence="2" id="KW-1185">Reference proteome</keyword>